<keyword evidence="1" id="KW-0175">Coiled coil</keyword>
<proteinExistence type="predicted"/>
<dbReference type="AlphaFoldDB" id="A0A285MRR4"/>
<dbReference type="RefSeq" id="WP_097045340.1">
    <property type="nucleotide sequence ID" value="NZ_OBEH01000002.1"/>
</dbReference>
<gene>
    <name evidence="2" type="ORF">SAMN06265377_1693</name>
</gene>
<sequence length="328" mass="35937">MKKLILIGAIFLQISLTAQQKIELDPTGAAGGDIMGLKVTETGNNTTRLHVFKNFTNDSNDINLLTIDKYGNTELRGSSQLRWNPVGAAGGDFFGIKVTESGNNTTKFHFFRNFTNDTQDIDKLVIDASGNVGVGTSNPGATLHIMDQGNTGVYSLKLNNRMSFRGDGVFEWGASSDSGILSWDTNRAIIGGKTGQDLSILASGERIRIKANGNVGIGTTSPDSKLAVNGNIHAKEVKVDLAGWPDYVFEKEYHLPSLQEVEAHIEEKGHLRNIPSAKEVEENGIKLGEMNSKLLEKIEELMLYTIKQQKEIENLKKEIVELKSTTKK</sequence>
<protein>
    <recommendedName>
        <fullName evidence="4">BZIP transcription factor</fullName>
    </recommendedName>
</protein>
<evidence type="ECO:0008006" key="4">
    <source>
        <dbReference type="Google" id="ProtNLM"/>
    </source>
</evidence>
<dbReference type="OrthoDB" id="9808753at2"/>
<dbReference type="EMBL" id="OBEH01000002">
    <property type="protein sequence ID" value="SNY99879.1"/>
    <property type="molecule type" value="Genomic_DNA"/>
</dbReference>
<accession>A0A285MRR4</accession>
<evidence type="ECO:0000313" key="2">
    <source>
        <dbReference type="EMBL" id="SNY99879.1"/>
    </source>
</evidence>
<name>A0A285MRR4_9FLAO</name>
<evidence type="ECO:0000256" key="1">
    <source>
        <dbReference type="SAM" id="Coils"/>
    </source>
</evidence>
<keyword evidence="3" id="KW-1185">Reference proteome</keyword>
<reference evidence="3" key="1">
    <citation type="submission" date="2017-09" db="EMBL/GenBank/DDBJ databases">
        <authorList>
            <person name="Varghese N."/>
            <person name="Submissions S."/>
        </authorList>
    </citation>
    <scope>NUCLEOTIDE SEQUENCE [LARGE SCALE GENOMIC DNA]</scope>
    <source>
        <strain evidence="3">DSM 25885</strain>
    </source>
</reference>
<dbReference type="Proteomes" id="UP000219048">
    <property type="component" value="Unassembled WGS sequence"/>
</dbReference>
<feature type="coiled-coil region" evidence="1">
    <location>
        <begin position="298"/>
        <end position="325"/>
    </location>
</feature>
<organism evidence="2 3">
    <name type="scientific">Flagellimonas pacifica</name>
    <dbReference type="NCBI Taxonomy" id="1247520"/>
    <lineage>
        <taxon>Bacteria</taxon>
        <taxon>Pseudomonadati</taxon>
        <taxon>Bacteroidota</taxon>
        <taxon>Flavobacteriia</taxon>
        <taxon>Flavobacteriales</taxon>
        <taxon>Flavobacteriaceae</taxon>
        <taxon>Flagellimonas</taxon>
    </lineage>
</organism>
<evidence type="ECO:0000313" key="3">
    <source>
        <dbReference type="Proteomes" id="UP000219048"/>
    </source>
</evidence>